<protein>
    <submittedName>
        <fullName evidence="4">Uncharacterized protein</fullName>
    </submittedName>
</protein>
<dbReference type="EMBL" id="LR798430">
    <property type="protein sequence ID" value="CAB5231247.1"/>
    <property type="molecule type" value="Genomic_DNA"/>
</dbReference>
<evidence type="ECO:0000313" key="2">
    <source>
        <dbReference type="EMBL" id="CAB4193494.1"/>
    </source>
</evidence>
<evidence type="ECO:0000313" key="3">
    <source>
        <dbReference type="EMBL" id="CAB4217186.1"/>
    </source>
</evidence>
<reference evidence="4" key="1">
    <citation type="submission" date="2020-05" db="EMBL/GenBank/DDBJ databases">
        <authorList>
            <person name="Chiriac C."/>
            <person name="Salcher M."/>
            <person name="Ghai R."/>
            <person name="Kavagutti S V."/>
        </authorList>
    </citation>
    <scope>NUCLEOTIDE SEQUENCE</scope>
</reference>
<accession>A0A6J7XL31</accession>
<proteinExistence type="predicted"/>
<sequence>MDYKGQGRSNYFKVKEPSEFRKWCREVGIKYACRGGRQFSVSATDDGDLPDTHPETGEDLNALEEILDRMADGQTLVWFHTGSEGMRYMNGCALALHKGKETMIVDLGTIYQLIQKQGWPLQSRAAY</sequence>
<dbReference type="EMBL" id="LR797075">
    <property type="protein sequence ID" value="CAB4185672.1"/>
    <property type="molecule type" value="Genomic_DNA"/>
</dbReference>
<gene>
    <name evidence="1" type="ORF">UFOVP1127_120</name>
    <name evidence="2" type="ORF">UFOVP1242_90</name>
    <name evidence="3" type="ORF">UFOVP1492_14</name>
    <name evidence="4" type="ORF">UFOVP1580_43</name>
</gene>
<organism evidence="4">
    <name type="scientific">uncultured Caudovirales phage</name>
    <dbReference type="NCBI Taxonomy" id="2100421"/>
    <lineage>
        <taxon>Viruses</taxon>
        <taxon>Duplodnaviria</taxon>
        <taxon>Heunggongvirae</taxon>
        <taxon>Uroviricota</taxon>
        <taxon>Caudoviricetes</taxon>
        <taxon>Peduoviridae</taxon>
        <taxon>Maltschvirus</taxon>
        <taxon>Maltschvirus maltsch</taxon>
    </lineage>
</organism>
<evidence type="ECO:0000313" key="1">
    <source>
        <dbReference type="EMBL" id="CAB4185672.1"/>
    </source>
</evidence>
<name>A0A6J7XL31_9CAUD</name>
<evidence type="ECO:0000313" key="4">
    <source>
        <dbReference type="EMBL" id="CAB5231247.1"/>
    </source>
</evidence>
<dbReference type="EMBL" id="LR797450">
    <property type="protein sequence ID" value="CAB4217186.1"/>
    <property type="molecule type" value="Genomic_DNA"/>
</dbReference>
<dbReference type="EMBL" id="LR797197">
    <property type="protein sequence ID" value="CAB4193494.1"/>
    <property type="molecule type" value="Genomic_DNA"/>
</dbReference>